<evidence type="ECO:0000313" key="3">
    <source>
        <dbReference type="Proteomes" id="UP001066276"/>
    </source>
</evidence>
<keyword evidence="3" id="KW-1185">Reference proteome</keyword>
<dbReference type="AlphaFoldDB" id="A0AAV7L004"/>
<feature type="compositionally biased region" description="Basic and acidic residues" evidence="1">
    <location>
        <begin position="20"/>
        <end position="36"/>
    </location>
</feature>
<dbReference type="Proteomes" id="UP001066276">
    <property type="component" value="Chromosome 12"/>
</dbReference>
<proteinExistence type="predicted"/>
<evidence type="ECO:0000256" key="1">
    <source>
        <dbReference type="SAM" id="MobiDB-lite"/>
    </source>
</evidence>
<dbReference type="EMBL" id="JANPWB010000016">
    <property type="protein sequence ID" value="KAJ1082608.1"/>
    <property type="molecule type" value="Genomic_DNA"/>
</dbReference>
<gene>
    <name evidence="2" type="ORF">NDU88_002773</name>
</gene>
<protein>
    <submittedName>
        <fullName evidence="2">Uncharacterized protein</fullName>
    </submittedName>
</protein>
<accession>A0AAV7L004</accession>
<evidence type="ECO:0000313" key="2">
    <source>
        <dbReference type="EMBL" id="KAJ1082608.1"/>
    </source>
</evidence>
<reference evidence="2" key="1">
    <citation type="journal article" date="2022" name="bioRxiv">
        <title>Sequencing and chromosome-scale assembly of the giantPleurodeles waltlgenome.</title>
        <authorList>
            <person name="Brown T."/>
            <person name="Elewa A."/>
            <person name="Iarovenko S."/>
            <person name="Subramanian E."/>
            <person name="Araus A.J."/>
            <person name="Petzold A."/>
            <person name="Susuki M."/>
            <person name="Suzuki K.-i.T."/>
            <person name="Hayashi T."/>
            <person name="Toyoda A."/>
            <person name="Oliveira C."/>
            <person name="Osipova E."/>
            <person name="Leigh N.D."/>
            <person name="Simon A."/>
            <person name="Yun M.H."/>
        </authorList>
    </citation>
    <scope>NUCLEOTIDE SEQUENCE</scope>
    <source>
        <strain evidence="2">20211129_DDA</strain>
        <tissue evidence="2">Liver</tissue>
    </source>
</reference>
<comment type="caution">
    <text evidence="2">The sequence shown here is derived from an EMBL/GenBank/DDBJ whole genome shotgun (WGS) entry which is preliminary data.</text>
</comment>
<name>A0AAV7L004_PLEWA</name>
<feature type="region of interest" description="Disordered" evidence="1">
    <location>
        <begin position="1"/>
        <end position="174"/>
    </location>
</feature>
<organism evidence="2 3">
    <name type="scientific">Pleurodeles waltl</name>
    <name type="common">Iberian ribbed newt</name>
    <dbReference type="NCBI Taxonomy" id="8319"/>
    <lineage>
        <taxon>Eukaryota</taxon>
        <taxon>Metazoa</taxon>
        <taxon>Chordata</taxon>
        <taxon>Craniata</taxon>
        <taxon>Vertebrata</taxon>
        <taxon>Euteleostomi</taxon>
        <taxon>Amphibia</taxon>
        <taxon>Batrachia</taxon>
        <taxon>Caudata</taxon>
        <taxon>Salamandroidea</taxon>
        <taxon>Salamandridae</taxon>
        <taxon>Pleurodelinae</taxon>
        <taxon>Pleurodeles</taxon>
    </lineage>
</organism>
<feature type="compositionally biased region" description="Basic and acidic residues" evidence="1">
    <location>
        <begin position="140"/>
        <end position="174"/>
    </location>
</feature>
<sequence length="174" mass="18722">MSGSVPLGAVASPALQQWEKTADRRGEGTPEGERRWSHGALSLPLPCAAPQQSGRGEGDRRVGGGVVIRGLGKKGLRDVTAAPGSRRNPVMANRGPRGSAGLGDTRNKDRAARGKGCPEALRRATWRRASGLGPGVAREATWDLERRPEDKDLHRDPLAGEEDWKTREEPGMHR</sequence>